<dbReference type="InterPro" id="IPR043502">
    <property type="entry name" value="DNA/RNA_pol_sf"/>
</dbReference>
<dbReference type="PANTHER" id="PTHR37984:SF5">
    <property type="entry name" value="PROTEIN NYNRIN-LIKE"/>
    <property type="match status" value="1"/>
</dbReference>
<dbReference type="Proteomes" id="UP000325315">
    <property type="component" value="Unassembled WGS sequence"/>
</dbReference>
<dbReference type="Pfam" id="PF17917">
    <property type="entry name" value="RT_RNaseH"/>
    <property type="match status" value="1"/>
</dbReference>
<keyword evidence="5" id="KW-0378">Hydrolase</keyword>
<protein>
    <submittedName>
        <fullName evidence="8">DNA/RNA polymerases superfamily protein</fullName>
    </submittedName>
</protein>
<keyword evidence="9" id="KW-1185">Reference proteome</keyword>
<dbReference type="Gene3D" id="3.10.10.10">
    <property type="entry name" value="HIV Type 1 Reverse Transcriptase, subunit A, domain 1"/>
    <property type="match status" value="1"/>
</dbReference>
<evidence type="ECO:0000256" key="5">
    <source>
        <dbReference type="ARBA" id="ARBA00022801"/>
    </source>
</evidence>
<dbReference type="CDD" id="cd09274">
    <property type="entry name" value="RNase_HI_RT_Ty3"/>
    <property type="match status" value="1"/>
</dbReference>
<dbReference type="EMBL" id="SMMG02000002">
    <property type="protein sequence ID" value="KAA3484340.1"/>
    <property type="molecule type" value="Genomic_DNA"/>
</dbReference>
<gene>
    <name evidence="8" type="ORF">EPI10_006429</name>
</gene>
<dbReference type="GO" id="GO:0016787">
    <property type="term" value="F:hydrolase activity"/>
    <property type="evidence" value="ECO:0007669"/>
    <property type="project" value="UniProtKB-KW"/>
</dbReference>
<dbReference type="GO" id="GO:0004519">
    <property type="term" value="F:endonuclease activity"/>
    <property type="evidence" value="ECO:0007669"/>
    <property type="project" value="UniProtKB-KW"/>
</dbReference>
<keyword evidence="4" id="KW-0255">Endonuclease</keyword>
<evidence type="ECO:0000313" key="9">
    <source>
        <dbReference type="Proteomes" id="UP000325315"/>
    </source>
</evidence>
<evidence type="ECO:0000256" key="1">
    <source>
        <dbReference type="ARBA" id="ARBA00022679"/>
    </source>
</evidence>
<dbReference type="InterPro" id="IPR041373">
    <property type="entry name" value="RT_RNaseH"/>
</dbReference>
<dbReference type="AlphaFoldDB" id="A0A5B6WR78"/>
<dbReference type="PANTHER" id="PTHR37984">
    <property type="entry name" value="PROTEIN CBG26694"/>
    <property type="match status" value="1"/>
</dbReference>
<reference evidence="9" key="1">
    <citation type="journal article" date="2019" name="Plant Biotechnol. J.">
        <title>Genome sequencing of the Australian wild diploid species Gossypium australe highlights disease resistance and delayed gland morphogenesis.</title>
        <authorList>
            <person name="Cai Y."/>
            <person name="Cai X."/>
            <person name="Wang Q."/>
            <person name="Wang P."/>
            <person name="Zhang Y."/>
            <person name="Cai C."/>
            <person name="Xu Y."/>
            <person name="Wang K."/>
            <person name="Zhou Z."/>
            <person name="Wang C."/>
            <person name="Geng S."/>
            <person name="Li B."/>
            <person name="Dong Q."/>
            <person name="Hou Y."/>
            <person name="Wang H."/>
            <person name="Ai P."/>
            <person name="Liu Z."/>
            <person name="Yi F."/>
            <person name="Sun M."/>
            <person name="An G."/>
            <person name="Cheng J."/>
            <person name="Zhang Y."/>
            <person name="Shi Q."/>
            <person name="Xie Y."/>
            <person name="Shi X."/>
            <person name="Chang Y."/>
            <person name="Huang F."/>
            <person name="Chen Y."/>
            <person name="Hong S."/>
            <person name="Mi L."/>
            <person name="Sun Q."/>
            <person name="Zhang L."/>
            <person name="Zhou B."/>
            <person name="Peng R."/>
            <person name="Zhang X."/>
            <person name="Liu F."/>
        </authorList>
    </citation>
    <scope>NUCLEOTIDE SEQUENCE [LARGE SCALE GENOMIC DNA]</scope>
    <source>
        <strain evidence="9">cv. PA1801</strain>
    </source>
</reference>
<keyword evidence="3" id="KW-0540">Nuclease</keyword>
<dbReference type="InterPro" id="IPR043128">
    <property type="entry name" value="Rev_trsase/Diguanyl_cyclase"/>
</dbReference>
<evidence type="ECO:0000256" key="6">
    <source>
        <dbReference type="ARBA" id="ARBA00022918"/>
    </source>
</evidence>
<dbReference type="InterPro" id="IPR050951">
    <property type="entry name" value="Retrovirus_Pol_polyprotein"/>
</dbReference>
<proteinExistence type="predicted"/>
<dbReference type="OrthoDB" id="1733657at2759"/>
<keyword evidence="6" id="KW-0695">RNA-directed DNA polymerase</keyword>
<name>A0A5B6WR78_9ROSI</name>
<sequence length="321" mass="37882">MDWLVEHRVGLDCKSKRVTFKVRVDMEVVMVCDAYLAYVHDSSSVGLVVQEIRTIKDFSDVFPEELSGLHSDREVEFRIELLPVEQITIKNKYPLPRIDDLFDQFHRASVISKIDLHSGYHQLKVKEADVHKTAFRTRYGHYHALWLRMSIISIFEQFFRFFVKRNCMLSKCEFWLGEFMFLGHVVSVEGIWVDPNKREAILDWKQPRNVTVLRSFLSLAGYCRRFVEGFSLIIAHLTKLLRNYPTHDLKLAAVVFALKIWRHYLNDERGVIYTDHQNLKYLLTQKDLDLKQRRWIELLKDYDCLIEYHPGKANVAADALS</sequence>
<evidence type="ECO:0000259" key="7">
    <source>
        <dbReference type="Pfam" id="PF17917"/>
    </source>
</evidence>
<comment type="caution">
    <text evidence="8">The sequence shown here is derived from an EMBL/GenBank/DDBJ whole genome shotgun (WGS) entry which is preliminary data.</text>
</comment>
<feature type="domain" description="Reverse transcriptase RNase H-like" evidence="7">
    <location>
        <begin position="236"/>
        <end position="302"/>
    </location>
</feature>
<evidence type="ECO:0000313" key="8">
    <source>
        <dbReference type="EMBL" id="KAA3484340.1"/>
    </source>
</evidence>
<dbReference type="SUPFAM" id="SSF56672">
    <property type="entry name" value="DNA/RNA polymerases"/>
    <property type="match status" value="1"/>
</dbReference>
<evidence type="ECO:0000256" key="3">
    <source>
        <dbReference type="ARBA" id="ARBA00022722"/>
    </source>
</evidence>
<evidence type="ECO:0000256" key="2">
    <source>
        <dbReference type="ARBA" id="ARBA00022695"/>
    </source>
</evidence>
<dbReference type="Gene3D" id="3.30.70.270">
    <property type="match status" value="2"/>
</dbReference>
<accession>A0A5B6WR78</accession>
<keyword evidence="2" id="KW-0548">Nucleotidyltransferase</keyword>
<keyword evidence="1" id="KW-0808">Transferase</keyword>
<organism evidence="8 9">
    <name type="scientific">Gossypium australe</name>
    <dbReference type="NCBI Taxonomy" id="47621"/>
    <lineage>
        <taxon>Eukaryota</taxon>
        <taxon>Viridiplantae</taxon>
        <taxon>Streptophyta</taxon>
        <taxon>Embryophyta</taxon>
        <taxon>Tracheophyta</taxon>
        <taxon>Spermatophyta</taxon>
        <taxon>Magnoliopsida</taxon>
        <taxon>eudicotyledons</taxon>
        <taxon>Gunneridae</taxon>
        <taxon>Pentapetalae</taxon>
        <taxon>rosids</taxon>
        <taxon>malvids</taxon>
        <taxon>Malvales</taxon>
        <taxon>Malvaceae</taxon>
        <taxon>Malvoideae</taxon>
        <taxon>Gossypium</taxon>
    </lineage>
</organism>
<dbReference type="GO" id="GO:0003964">
    <property type="term" value="F:RNA-directed DNA polymerase activity"/>
    <property type="evidence" value="ECO:0007669"/>
    <property type="project" value="UniProtKB-KW"/>
</dbReference>
<evidence type="ECO:0000256" key="4">
    <source>
        <dbReference type="ARBA" id="ARBA00022759"/>
    </source>
</evidence>